<comment type="function">
    <text evidence="5 6 7">Associates with the EF-Tu.GDP complex and induces the exchange of GDP to GTP. It remains bound to the aminoacyl-tRNA.EF-Tu.GTP complex up to the GTP hydrolysis stage on the ribosome.</text>
</comment>
<dbReference type="RefSeq" id="WP_041341278.1">
    <property type="nucleotide sequence ID" value="NZ_AP017649.1"/>
</dbReference>
<evidence type="ECO:0000313" key="12">
    <source>
        <dbReference type="EMBL" id="WRO07953.1"/>
    </source>
</evidence>
<keyword evidence="3 6" id="KW-0251">Elongation factor</keyword>
<dbReference type="Proteomes" id="UP000053577">
    <property type="component" value="Unassembled WGS sequence"/>
</dbReference>
<dbReference type="Gene3D" id="3.30.479.20">
    <property type="entry name" value="Elongation factor Ts, dimerisation domain"/>
    <property type="match status" value="1"/>
</dbReference>
<evidence type="ECO:0000313" key="13">
    <source>
        <dbReference type="Proteomes" id="UP000053577"/>
    </source>
</evidence>
<evidence type="ECO:0000256" key="2">
    <source>
        <dbReference type="ARBA" id="ARBA00016956"/>
    </source>
</evidence>
<dbReference type="eggNOG" id="COG0264">
    <property type="taxonomic scope" value="Bacteria"/>
</dbReference>
<evidence type="ECO:0000313" key="11">
    <source>
        <dbReference type="EMBL" id="KSV18804.1"/>
    </source>
</evidence>
<dbReference type="Gene3D" id="1.10.8.10">
    <property type="entry name" value="DNA helicase RuvA subunit, C-terminal domain"/>
    <property type="match status" value="1"/>
</dbReference>
<dbReference type="HAMAP" id="MF_00050">
    <property type="entry name" value="EF_Ts"/>
    <property type="match status" value="1"/>
</dbReference>
<name>A0A0V8M572_9CHLR</name>
<evidence type="ECO:0000256" key="3">
    <source>
        <dbReference type="ARBA" id="ARBA00022768"/>
    </source>
</evidence>
<evidence type="ECO:0000256" key="1">
    <source>
        <dbReference type="ARBA" id="ARBA00005532"/>
    </source>
</evidence>
<dbReference type="InterPro" id="IPR009060">
    <property type="entry name" value="UBA-like_sf"/>
</dbReference>
<dbReference type="SUPFAM" id="SSF46934">
    <property type="entry name" value="UBA-like"/>
    <property type="match status" value="1"/>
</dbReference>
<dbReference type="InterPro" id="IPR018101">
    <property type="entry name" value="Transl_elong_Ts_CS"/>
</dbReference>
<feature type="region of interest" description="Involved in Mg(2+) ion dislocation from EF-Tu" evidence="6">
    <location>
        <begin position="81"/>
        <end position="84"/>
    </location>
</feature>
<evidence type="ECO:0000259" key="9">
    <source>
        <dbReference type="Pfam" id="PF00889"/>
    </source>
</evidence>
<organism evidence="11 13">
    <name type="scientific">Dehalococcoides mccartyi</name>
    <dbReference type="NCBI Taxonomy" id="61435"/>
    <lineage>
        <taxon>Bacteria</taxon>
        <taxon>Bacillati</taxon>
        <taxon>Chloroflexota</taxon>
        <taxon>Dehalococcoidia</taxon>
        <taxon>Dehalococcoidales</taxon>
        <taxon>Dehalococcoidaceae</taxon>
        <taxon>Dehalococcoides</taxon>
    </lineage>
</organism>
<proteinExistence type="inferred from homology"/>
<dbReference type="AlphaFoldDB" id="A0A0V8M572"/>
<dbReference type="InterPro" id="IPR014039">
    <property type="entry name" value="Transl_elong_EFTs/EF1B_dimer"/>
</dbReference>
<dbReference type="CDD" id="cd14275">
    <property type="entry name" value="UBA_EF-Ts"/>
    <property type="match status" value="1"/>
</dbReference>
<feature type="domain" description="Translation elongation factor EFTs/EF1B dimerisation" evidence="9">
    <location>
        <begin position="33"/>
        <end position="118"/>
    </location>
</feature>
<dbReference type="OrthoDB" id="9808348at2"/>
<dbReference type="InterPro" id="IPR036402">
    <property type="entry name" value="EF-Ts_dimer_sf"/>
</dbReference>
<evidence type="ECO:0000256" key="5">
    <source>
        <dbReference type="ARBA" id="ARBA00025453"/>
    </source>
</evidence>
<evidence type="ECO:0000256" key="6">
    <source>
        <dbReference type="HAMAP-Rule" id="MF_00050"/>
    </source>
</evidence>
<dbReference type="PROSITE" id="PS01127">
    <property type="entry name" value="EF_TS_2"/>
    <property type="match status" value="1"/>
</dbReference>
<comment type="similarity">
    <text evidence="1 6 7">Belongs to the EF-Ts family.</text>
</comment>
<dbReference type="EMBL" id="CP141531">
    <property type="protein sequence ID" value="WRO07953.1"/>
    <property type="molecule type" value="Genomic_DNA"/>
</dbReference>
<reference evidence="10 14" key="2">
    <citation type="journal article" date="2017" name="Sci. Rep.">
        <title>Isolation and genomic characterization of a Dehalococcoides strain suggests genomic rearrangement during culture.</title>
        <authorList>
            <person name="Yohda M."/>
            <person name="Ikegami K."/>
            <person name="Aita Y."/>
            <person name="Kitajima M."/>
            <person name="Takechi A."/>
            <person name="Iwamoto M."/>
            <person name="Fukuda T."/>
            <person name="Tamura N."/>
            <person name="Shibasaki J."/>
            <person name="Koike S."/>
            <person name="Komatsu D."/>
            <person name="Miyagi S."/>
            <person name="Nishimura M."/>
            <person name="Uchino Y."/>
            <person name="Shiroma A."/>
            <person name="Shimoji M."/>
            <person name="Tamotsu H."/>
            <person name="Ashimine N."/>
            <person name="Shinzato M."/>
            <person name="Ohki S."/>
            <person name="Nakano K."/>
            <person name="Teruya K."/>
            <person name="Satou K."/>
            <person name="Hirano T."/>
            <person name="Yagi O."/>
        </authorList>
    </citation>
    <scope>NUCLEOTIDE SEQUENCE [LARGE SCALE GENOMIC DNA]</scope>
    <source>
        <strain evidence="10 14">UCH-ATV1</strain>
    </source>
</reference>
<evidence type="ECO:0000256" key="8">
    <source>
        <dbReference type="RuleBase" id="RU000643"/>
    </source>
</evidence>
<dbReference type="SUPFAM" id="SSF54713">
    <property type="entry name" value="Elongation factor Ts (EF-Ts), dimerisation domain"/>
    <property type="match status" value="1"/>
</dbReference>
<dbReference type="Pfam" id="PF00889">
    <property type="entry name" value="EF_TS"/>
    <property type="match status" value="1"/>
</dbReference>
<reference evidence="11 13" key="1">
    <citation type="journal article" date="2015" name="Sci. Rep.">
        <title>A comparative genomics and reductive dehalogenase gene transcription study of two chloroethene-respiring bacteria, Dehalococcoides mccartyi strains MB and 11a.</title>
        <authorList>
            <person name="Low A."/>
            <person name="Shen Z."/>
            <person name="Cheng D."/>
            <person name="Rogers M.J."/>
            <person name="Lee P.K."/>
            <person name="He J."/>
        </authorList>
    </citation>
    <scope>NUCLEOTIDE SEQUENCE [LARGE SCALE GENOMIC DNA]</scope>
    <source>
        <strain evidence="11 13">MB</strain>
    </source>
</reference>
<protein>
    <recommendedName>
        <fullName evidence="2 6">Elongation factor Ts</fullName>
        <shortName evidence="6">EF-Ts</shortName>
    </recommendedName>
</protein>
<evidence type="ECO:0000256" key="7">
    <source>
        <dbReference type="RuleBase" id="RU000642"/>
    </source>
</evidence>
<dbReference type="EMBL" id="JGYD01000010">
    <property type="protein sequence ID" value="KSV18804.1"/>
    <property type="molecule type" value="Genomic_DNA"/>
</dbReference>
<dbReference type="GO" id="GO:0005737">
    <property type="term" value="C:cytoplasm"/>
    <property type="evidence" value="ECO:0007669"/>
    <property type="project" value="UniProtKB-SubCell"/>
</dbReference>
<dbReference type="NCBIfam" id="TIGR00116">
    <property type="entry name" value="tsf"/>
    <property type="match status" value="1"/>
</dbReference>
<gene>
    <name evidence="6 12" type="primary">tsf</name>
    <name evidence="11" type="ORF">DA01_02175</name>
    <name evidence="10" type="ORF">DEHALATV1_0273</name>
    <name evidence="12" type="ORF">VLL09_03430</name>
</gene>
<dbReference type="PATRIC" id="fig|61435.5.peg.442"/>
<dbReference type="EMBL" id="AP017649">
    <property type="protein sequence ID" value="BAZ96901.1"/>
    <property type="molecule type" value="Genomic_DNA"/>
</dbReference>
<evidence type="ECO:0000313" key="10">
    <source>
        <dbReference type="EMBL" id="BAZ96901.1"/>
    </source>
</evidence>
<evidence type="ECO:0000256" key="4">
    <source>
        <dbReference type="ARBA" id="ARBA00022917"/>
    </source>
</evidence>
<dbReference type="InterPro" id="IPR001816">
    <property type="entry name" value="Transl_elong_EFTs/EF1B"/>
</dbReference>
<dbReference type="Proteomes" id="UP000218257">
    <property type="component" value="Chromosome"/>
</dbReference>
<accession>A0A0V8M572</accession>
<keyword evidence="6" id="KW-0963">Cytoplasm</keyword>
<dbReference type="Proteomes" id="UP001327986">
    <property type="component" value="Chromosome"/>
</dbReference>
<comment type="subcellular location">
    <subcellularLocation>
        <location evidence="6 8">Cytoplasm</location>
    </subcellularLocation>
</comment>
<sequence length="167" mass="18495">MAINAEQIKELREKCGAGVMECRNALMDSNGNVEKAQEILREKGLVKAAKKAERETVQGIVESYIHTQGRIGALVELNCETDFVARTDAFKELAHNLAMQVAAMCPLYLSEEDRPAECEVEAENACLLLQPYIKDPSKTINGLIIETVAKVGENIRLKRFARFELGG</sequence>
<dbReference type="GO" id="GO:0003746">
    <property type="term" value="F:translation elongation factor activity"/>
    <property type="evidence" value="ECO:0007669"/>
    <property type="project" value="UniProtKB-UniRule"/>
</dbReference>
<keyword evidence="4 6" id="KW-0648">Protein biosynthesis</keyword>
<dbReference type="FunFam" id="1.10.8.10:FF:000001">
    <property type="entry name" value="Elongation factor Ts"/>
    <property type="match status" value="1"/>
</dbReference>
<evidence type="ECO:0000313" key="14">
    <source>
        <dbReference type="Proteomes" id="UP000218257"/>
    </source>
</evidence>
<dbReference type="PANTHER" id="PTHR11741">
    <property type="entry name" value="ELONGATION FACTOR TS"/>
    <property type="match status" value="1"/>
</dbReference>
<reference evidence="12" key="3">
    <citation type="submission" date="2023-12" db="EMBL/GenBank/DDBJ databases">
        <title>Isolation of organohalide respiring bacteria Dehalococcoides mccartyi strain GPTCE1 in groundwater collected near a chemical plant in Suzhou, China.</title>
        <authorList>
            <person name="Liu G."/>
        </authorList>
    </citation>
    <scope>NUCLEOTIDE SEQUENCE</scope>
    <source>
        <strain evidence="12">GPTCE1</strain>
    </source>
</reference>
<dbReference type="PANTHER" id="PTHR11741:SF0">
    <property type="entry name" value="ELONGATION FACTOR TS, MITOCHONDRIAL"/>
    <property type="match status" value="1"/>
</dbReference>